<sequence>MTLKVPKLSSERRKTVPGTPKTSDLTLPGPKSAPEIDHGGIAAAGGELGPALRRPRAALRLARPRPGLARAAPGLRPGLHLASVRLGRPAWPTCVPGQRVRTAPSQMLSVRTTPAETQAGCTSLSPVSVGNSISFEYKNDSVIRVEKRGYYHCNESGNGAVFKDGRTVFLFDKPGLFYFVSSNFEHCKKGQRLMVDVMASHRRPLILIVISSLIHANDDEWASSCESLSYDPNNPCTDSWKRKPKQCIKRIDL</sequence>
<dbReference type="InterPro" id="IPR003245">
    <property type="entry name" value="Phytocyanin_dom"/>
</dbReference>
<organism evidence="3 4">
    <name type="scientific">Dendrobium thyrsiflorum</name>
    <name type="common">Pinecone-like raceme dendrobium</name>
    <name type="synonym">Orchid</name>
    <dbReference type="NCBI Taxonomy" id="117978"/>
    <lineage>
        <taxon>Eukaryota</taxon>
        <taxon>Viridiplantae</taxon>
        <taxon>Streptophyta</taxon>
        <taxon>Embryophyta</taxon>
        <taxon>Tracheophyta</taxon>
        <taxon>Spermatophyta</taxon>
        <taxon>Magnoliopsida</taxon>
        <taxon>Liliopsida</taxon>
        <taxon>Asparagales</taxon>
        <taxon>Orchidaceae</taxon>
        <taxon>Epidendroideae</taxon>
        <taxon>Malaxideae</taxon>
        <taxon>Dendrobiinae</taxon>
        <taxon>Dendrobium</taxon>
    </lineage>
</organism>
<dbReference type="InterPro" id="IPR008972">
    <property type="entry name" value="Cupredoxin"/>
</dbReference>
<gene>
    <name evidence="3" type="ORF">M5K25_017239</name>
</gene>
<dbReference type="PANTHER" id="PTHR33021">
    <property type="entry name" value="BLUE COPPER PROTEIN"/>
    <property type="match status" value="1"/>
</dbReference>
<dbReference type="EMBL" id="JANQDX010000013">
    <property type="protein sequence ID" value="KAL0913755.1"/>
    <property type="molecule type" value="Genomic_DNA"/>
</dbReference>
<dbReference type="Gene3D" id="2.60.40.420">
    <property type="entry name" value="Cupredoxins - blue copper proteins"/>
    <property type="match status" value="1"/>
</dbReference>
<name>A0ABD0UMD0_DENTH</name>
<protein>
    <recommendedName>
        <fullName evidence="2">Phytocyanin domain-containing protein</fullName>
    </recommendedName>
</protein>
<dbReference type="InterPro" id="IPR039391">
    <property type="entry name" value="Phytocyanin-like"/>
</dbReference>
<evidence type="ECO:0000313" key="3">
    <source>
        <dbReference type="EMBL" id="KAL0913755.1"/>
    </source>
</evidence>
<dbReference type="Pfam" id="PF02298">
    <property type="entry name" value="Cu_bind_like"/>
    <property type="match status" value="1"/>
</dbReference>
<reference evidence="3 4" key="1">
    <citation type="journal article" date="2024" name="Plant Biotechnol. J.">
        <title>Dendrobium thyrsiflorum genome and its molecular insights into genes involved in important horticultural traits.</title>
        <authorList>
            <person name="Chen B."/>
            <person name="Wang J.Y."/>
            <person name="Zheng P.J."/>
            <person name="Li K.L."/>
            <person name="Liang Y.M."/>
            <person name="Chen X.F."/>
            <person name="Zhang C."/>
            <person name="Zhao X."/>
            <person name="He X."/>
            <person name="Zhang G.Q."/>
            <person name="Liu Z.J."/>
            <person name="Xu Q."/>
        </authorList>
    </citation>
    <scope>NUCLEOTIDE SEQUENCE [LARGE SCALE GENOMIC DNA]</scope>
    <source>
        <strain evidence="3">GZMU011</strain>
    </source>
</reference>
<feature type="domain" description="Phytocyanin" evidence="2">
    <location>
        <begin position="115"/>
        <end position="199"/>
    </location>
</feature>
<comment type="caution">
    <text evidence="3">The sequence shown here is derived from an EMBL/GenBank/DDBJ whole genome shotgun (WGS) entry which is preliminary data.</text>
</comment>
<dbReference type="Proteomes" id="UP001552299">
    <property type="component" value="Unassembled WGS sequence"/>
</dbReference>
<evidence type="ECO:0000256" key="1">
    <source>
        <dbReference type="SAM" id="MobiDB-lite"/>
    </source>
</evidence>
<dbReference type="PANTHER" id="PTHR33021:SF234">
    <property type="entry name" value="EARLY NODULIN-LIKE PROTEIN 7"/>
    <property type="match status" value="1"/>
</dbReference>
<evidence type="ECO:0000259" key="2">
    <source>
        <dbReference type="PROSITE" id="PS51485"/>
    </source>
</evidence>
<dbReference type="AlphaFoldDB" id="A0ABD0UMD0"/>
<accession>A0ABD0UMD0</accession>
<evidence type="ECO:0000313" key="4">
    <source>
        <dbReference type="Proteomes" id="UP001552299"/>
    </source>
</evidence>
<dbReference type="PROSITE" id="PS51485">
    <property type="entry name" value="PHYTOCYANIN"/>
    <property type="match status" value="1"/>
</dbReference>
<proteinExistence type="predicted"/>
<feature type="region of interest" description="Disordered" evidence="1">
    <location>
        <begin position="1"/>
        <end position="49"/>
    </location>
</feature>
<keyword evidence="4" id="KW-1185">Reference proteome</keyword>
<dbReference type="SUPFAM" id="SSF49503">
    <property type="entry name" value="Cupredoxins"/>
    <property type="match status" value="1"/>
</dbReference>